<dbReference type="PANTHER" id="PTHR48103">
    <property type="entry name" value="MIDASIN-RELATED"/>
    <property type="match status" value="1"/>
</dbReference>
<evidence type="ECO:0000256" key="1">
    <source>
        <dbReference type="ARBA" id="ARBA00022741"/>
    </source>
</evidence>
<evidence type="ECO:0000256" key="2">
    <source>
        <dbReference type="ARBA" id="ARBA00022840"/>
    </source>
</evidence>
<protein>
    <submittedName>
        <fullName evidence="4">AAA domain containing protein</fullName>
    </submittedName>
</protein>
<dbReference type="Gene3D" id="3.40.50.300">
    <property type="entry name" value="P-loop containing nucleotide triphosphate hydrolases"/>
    <property type="match status" value="1"/>
</dbReference>
<dbReference type="EMBL" id="LR796226">
    <property type="protein sequence ID" value="CAB4128091.1"/>
    <property type="molecule type" value="Genomic_DNA"/>
</dbReference>
<accession>A0A6J5L174</accession>
<reference evidence="4" key="1">
    <citation type="submission" date="2020-04" db="EMBL/GenBank/DDBJ databases">
        <authorList>
            <person name="Chiriac C."/>
            <person name="Salcher M."/>
            <person name="Ghai R."/>
            <person name="Kavagutti S V."/>
        </authorList>
    </citation>
    <scope>NUCLEOTIDE SEQUENCE</scope>
</reference>
<proteinExistence type="predicted"/>
<dbReference type="Pfam" id="PF07728">
    <property type="entry name" value="AAA_5"/>
    <property type="match status" value="1"/>
</dbReference>
<dbReference type="SMART" id="SM00382">
    <property type="entry name" value="AAA"/>
    <property type="match status" value="1"/>
</dbReference>
<dbReference type="InterPro" id="IPR027417">
    <property type="entry name" value="P-loop_NTPase"/>
</dbReference>
<gene>
    <name evidence="4" type="ORF">UFOVP111_7</name>
</gene>
<evidence type="ECO:0000259" key="3">
    <source>
        <dbReference type="SMART" id="SM00382"/>
    </source>
</evidence>
<keyword evidence="1" id="KW-0547">Nucleotide-binding</keyword>
<name>A0A6J5L174_9CAUD</name>
<dbReference type="InterPro" id="IPR011704">
    <property type="entry name" value="ATPase_dyneun-rel_AAA"/>
</dbReference>
<keyword evidence="2" id="KW-0067">ATP-binding</keyword>
<dbReference type="GO" id="GO:0016887">
    <property type="term" value="F:ATP hydrolysis activity"/>
    <property type="evidence" value="ECO:0007669"/>
    <property type="project" value="InterPro"/>
</dbReference>
<sequence length="471" mass="51884">MFATILQKETPVGIMQVVVVPMQDGSTRQFYRTGKNMRGTVGAWVLLGDGEAITTEGMAVGEPVAIPITVSDYRDLQYPIIPTTLVQKLSRTVKEANTPGPRTFAEVYEEVTELASNNPSMLLAKFGYKYQATATLSPTIQVVQEPAPAVQEPSFAVASMSAIREHFAPEVSHPTTESEPLMEFSTIVPPTMTDSHAVLTIPEVEPYFPRSFFGKTEYEMYDYAVHAGEGVLLTGDAGTGKTSSVRNYAAMKGLPFVTIECTQQIDQSITQGRFVPTGVGNSTRWKYSQLATAIQQPSVILINELSRMSPKAAPLFLRLLAERELLIEPLNEVIKVHPSVLFVADQNVGLGYNGTQKQDNALLDRFHLKLEFHYDTKIEGNFIPSQTLLAFASNIREAAELNDEFSIPMSTRILKNFVAQARGLNLEFAINSMLSNYPKMDGERDAIKMRLDADVSQIASELGVPVGKYSI</sequence>
<feature type="domain" description="AAA+ ATPase" evidence="3">
    <location>
        <begin position="227"/>
        <end position="376"/>
    </location>
</feature>
<organism evidence="4">
    <name type="scientific">uncultured Caudovirales phage</name>
    <dbReference type="NCBI Taxonomy" id="2100421"/>
    <lineage>
        <taxon>Viruses</taxon>
        <taxon>Duplodnaviria</taxon>
        <taxon>Heunggongvirae</taxon>
        <taxon>Uroviricota</taxon>
        <taxon>Caudoviricetes</taxon>
        <taxon>Peduoviridae</taxon>
        <taxon>Maltschvirus</taxon>
        <taxon>Maltschvirus maltsch</taxon>
    </lineage>
</organism>
<evidence type="ECO:0000313" key="4">
    <source>
        <dbReference type="EMBL" id="CAB4128091.1"/>
    </source>
</evidence>
<dbReference type="GO" id="GO:0005524">
    <property type="term" value="F:ATP binding"/>
    <property type="evidence" value="ECO:0007669"/>
    <property type="project" value="UniProtKB-KW"/>
</dbReference>
<dbReference type="PANTHER" id="PTHR48103:SF2">
    <property type="entry name" value="MIDASIN"/>
    <property type="match status" value="1"/>
</dbReference>
<dbReference type="InterPro" id="IPR003593">
    <property type="entry name" value="AAA+_ATPase"/>
</dbReference>
<dbReference type="SUPFAM" id="SSF52540">
    <property type="entry name" value="P-loop containing nucleoside triphosphate hydrolases"/>
    <property type="match status" value="1"/>
</dbReference>
<dbReference type="GO" id="GO:0030687">
    <property type="term" value="C:preribosome, large subunit precursor"/>
    <property type="evidence" value="ECO:0007669"/>
    <property type="project" value="TreeGrafter"/>
</dbReference>